<dbReference type="PANTHER" id="PTHR43736:SF1">
    <property type="entry name" value="DIHYDRONEOPTERIN TRIPHOSPHATE DIPHOSPHATASE"/>
    <property type="match status" value="1"/>
</dbReference>
<name>A0A0S2W4V6_9FIRM</name>
<gene>
    <name evidence="5" type="ORF">IB211_01970c</name>
</gene>
<dbReference type="Proteomes" id="UP000064844">
    <property type="component" value="Chromosome"/>
</dbReference>
<keyword evidence="6" id="KW-1185">Reference proteome</keyword>
<feature type="domain" description="Nudix hydrolase" evidence="4">
    <location>
        <begin position="11"/>
        <end position="138"/>
    </location>
</feature>
<dbReference type="GO" id="GO:0016787">
    <property type="term" value="F:hydrolase activity"/>
    <property type="evidence" value="ECO:0007669"/>
    <property type="project" value="UniProtKB-KW"/>
</dbReference>
<dbReference type="InterPro" id="IPR014078">
    <property type="entry name" value="Nudix_YtkD"/>
</dbReference>
<accession>A0A0S2W4V6</accession>
<dbReference type="eggNOG" id="COG0494">
    <property type="taxonomic scope" value="Bacteria"/>
</dbReference>
<keyword evidence="2 3" id="KW-0378">Hydrolase</keyword>
<dbReference type="InterPro" id="IPR020476">
    <property type="entry name" value="Nudix_hydrolase"/>
</dbReference>
<evidence type="ECO:0000313" key="6">
    <source>
        <dbReference type="Proteomes" id="UP000064844"/>
    </source>
</evidence>
<dbReference type="PANTHER" id="PTHR43736">
    <property type="entry name" value="ADP-RIBOSE PYROPHOSPHATASE"/>
    <property type="match status" value="1"/>
</dbReference>
<dbReference type="Pfam" id="PF00293">
    <property type="entry name" value="NUDIX"/>
    <property type="match status" value="1"/>
</dbReference>
<dbReference type="CDD" id="cd04665">
    <property type="entry name" value="NUDIX_RppH"/>
    <property type="match status" value="1"/>
</dbReference>
<dbReference type="EMBL" id="CP011307">
    <property type="protein sequence ID" value="ALP94361.1"/>
    <property type="molecule type" value="Genomic_DNA"/>
</dbReference>
<proteinExistence type="inferred from homology"/>
<dbReference type="PROSITE" id="PS51462">
    <property type="entry name" value="NUDIX"/>
    <property type="match status" value="1"/>
</dbReference>
<dbReference type="InterPro" id="IPR000086">
    <property type="entry name" value="NUDIX_hydrolase_dom"/>
</dbReference>
<dbReference type="PROSITE" id="PS00893">
    <property type="entry name" value="NUDIX_BOX"/>
    <property type="match status" value="1"/>
</dbReference>
<dbReference type="RefSeq" id="WP_058117919.1">
    <property type="nucleotide sequence ID" value="NZ_CP011307.1"/>
</dbReference>
<dbReference type="STRING" id="1297617.IB211_01970c"/>
<reference evidence="6" key="2">
    <citation type="submission" date="2015-04" db="EMBL/GenBank/DDBJ databases">
        <title>A butyrogenic pathway from the amino acid lysine in a human gut commensal.</title>
        <authorList>
            <person name="de Vos W.M."/>
            <person name="Bui N.T.P."/>
            <person name="Plugge C.M."/>
            <person name="Ritari J."/>
        </authorList>
    </citation>
    <scope>NUCLEOTIDE SEQUENCE [LARGE SCALE GENOMIC DNA]</scope>
    <source>
        <strain evidence="6">AF211</strain>
    </source>
</reference>
<reference evidence="5 6" key="1">
    <citation type="journal article" date="2015" name="Nat. Commun.">
        <title>Production of butyrate from lysine and the Amadori product fructoselysine by a human gut commensal.</title>
        <authorList>
            <person name="Bui T.P."/>
            <person name="Ritari J."/>
            <person name="Boeren S."/>
            <person name="de Waard P."/>
            <person name="Plugge C.M."/>
            <person name="de Vos W.M."/>
        </authorList>
    </citation>
    <scope>NUCLEOTIDE SEQUENCE [LARGE SCALE GENOMIC DNA]</scope>
    <source>
        <strain evidence="5 6">AF211</strain>
    </source>
</reference>
<dbReference type="SUPFAM" id="SSF55811">
    <property type="entry name" value="Nudix"/>
    <property type="match status" value="1"/>
</dbReference>
<protein>
    <submittedName>
        <fullName evidence="5">8-oxo-dGTPase Bsu YtkD / 8-oxo-GTPase Bsu YtkD</fullName>
    </submittedName>
</protein>
<dbReference type="Gene3D" id="3.90.79.10">
    <property type="entry name" value="Nucleoside Triphosphate Pyrophosphohydrolase"/>
    <property type="match status" value="1"/>
</dbReference>
<evidence type="ECO:0000313" key="5">
    <source>
        <dbReference type="EMBL" id="ALP94361.1"/>
    </source>
</evidence>
<dbReference type="PRINTS" id="PR00502">
    <property type="entry name" value="NUDIXFAMILY"/>
</dbReference>
<evidence type="ECO:0000256" key="2">
    <source>
        <dbReference type="ARBA" id="ARBA00022801"/>
    </source>
</evidence>
<dbReference type="KEGG" id="ibu:IB211_01970c"/>
<organism evidence="5 6">
    <name type="scientific">Intestinimonas butyriciproducens</name>
    <dbReference type="NCBI Taxonomy" id="1297617"/>
    <lineage>
        <taxon>Bacteria</taxon>
        <taxon>Bacillati</taxon>
        <taxon>Bacillota</taxon>
        <taxon>Clostridia</taxon>
        <taxon>Eubacteriales</taxon>
        <taxon>Intestinimonas</taxon>
    </lineage>
</organism>
<dbReference type="AlphaFoldDB" id="A0A0S2W4V6"/>
<evidence type="ECO:0000259" key="4">
    <source>
        <dbReference type="PROSITE" id="PS51462"/>
    </source>
</evidence>
<evidence type="ECO:0000256" key="3">
    <source>
        <dbReference type="RuleBase" id="RU003476"/>
    </source>
</evidence>
<dbReference type="InterPro" id="IPR020084">
    <property type="entry name" value="NUDIX_hydrolase_CS"/>
</dbReference>
<evidence type="ECO:0000256" key="1">
    <source>
        <dbReference type="ARBA" id="ARBA00005582"/>
    </source>
</evidence>
<dbReference type="InterPro" id="IPR015797">
    <property type="entry name" value="NUDIX_hydrolase-like_dom_sf"/>
</dbReference>
<sequence length="154" mass="17719">MEIRFYDQALDSDLKVAVVAARADGKWLLCRHRERATWEFPGGHRETGEDVHETARRELWEETGATDFQLEPVAAYGLFEPGKDPSYGALFFAEIREVGARPGDSEIEENGLFDEFPEAMTYPHIQPKLMEQVRAWLDEGNFHSEEEDIFELLV</sequence>
<comment type="similarity">
    <text evidence="1 3">Belongs to the Nudix hydrolase family.</text>
</comment>